<dbReference type="GO" id="GO:0050252">
    <property type="term" value="F:retinol O-fatty-acyltransferase activity"/>
    <property type="evidence" value="ECO:0007669"/>
    <property type="project" value="UniProtKB-EC"/>
</dbReference>
<comment type="catalytic activity">
    <reaction evidence="3">
        <text>13-cis-retinol + hexadecanoyl-CoA = 13-cis-retinyl hexadecanoate + CoA</text>
        <dbReference type="Rhea" id="RHEA:55296"/>
        <dbReference type="ChEBI" id="CHEBI:45479"/>
        <dbReference type="ChEBI" id="CHEBI:57287"/>
        <dbReference type="ChEBI" id="CHEBI:57379"/>
        <dbReference type="ChEBI" id="CHEBI:138722"/>
    </reaction>
    <physiologicalReaction direction="left-to-right" evidence="3">
        <dbReference type="Rhea" id="RHEA:55297"/>
    </physiologicalReaction>
</comment>
<evidence type="ECO:0000256" key="5">
    <source>
        <dbReference type="ARBA" id="ARBA00001313"/>
    </source>
</evidence>
<comment type="catalytic activity">
    <reaction evidence="6">
        <text>1,2-di-(9Z-octadecenoyl)-sn-glycerol + hexadecanoyl-CoA = 1,2-di-(9Z)-octadecenoyl-3-hexadecanoyl-sn-glycerol + CoA</text>
        <dbReference type="Rhea" id="RHEA:38163"/>
        <dbReference type="ChEBI" id="CHEBI:52333"/>
        <dbReference type="ChEBI" id="CHEBI:57287"/>
        <dbReference type="ChEBI" id="CHEBI:57379"/>
        <dbReference type="ChEBI" id="CHEBI:75583"/>
    </reaction>
    <physiologicalReaction direction="left-to-right" evidence="6">
        <dbReference type="Rhea" id="RHEA:38164"/>
    </physiologicalReaction>
</comment>
<comment type="catalytic activity">
    <reaction evidence="26">
        <text>2,3-di-(9Z)-octadecenoyl-sn-glycerol + (9Z)-octadecenoyl-CoA = 1,2,3-tri-(9Z-octadecenoyl)-glycerol + CoA</text>
        <dbReference type="Rhea" id="RHEA:38439"/>
        <dbReference type="ChEBI" id="CHEBI:53753"/>
        <dbReference type="ChEBI" id="CHEBI:57287"/>
        <dbReference type="ChEBI" id="CHEBI:57387"/>
        <dbReference type="ChEBI" id="CHEBI:75824"/>
    </reaction>
    <physiologicalReaction direction="left-to-right" evidence="26">
        <dbReference type="Rhea" id="RHEA:38440"/>
    </physiologicalReaction>
</comment>
<evidence type="ECO:0000256" key="1">
    <source>
        <dbReference type="ARBA" id="ARBA00000174"/>
    </source>
</evidence>
<keyword evidence="19" id="KW-0012">Acyltransferase</keyword>
<name>A0AAV5SHC3_9BILA</name>
<evidence type="ECO:0000256" key="36">
    <source>
        <dbReference type="SAM" id="Phobius"/>
    </source>
</evidence>
<keyword evidence="14" id="KW-0808">Transferase</keyword>
<evidence type="ECO:0000256" key="28">
    <source>
        <dbReference type="ARBA" id="ARBA00048614"/>
    </source>
</evidence>
<evidence type="ECO:0000256" key="11">
    <source>
        <dbReference type="ARBA" id="ARBA00012977"/>
    </source>
</evidence>
<keyword evidence="16" id="KW-0256">Endoplasmic reticulum</keyword>
<dbReference type="GO" id="GO:0005789">
    <property type="term" value="C:endoplasmic reticulum membrane"/>
    <property type="evidence" value="ECO:0007669"/>
    <property type="project" value="UniProtKB-SubCell"/>
</dbReference>
<comment type="catalytic activity">
    <reaction evidence="7">
        <text>all-trans-retinol + hexadecanoyl-CoA = all-trans-retinyl hexadecanoate + CoA</text>
        <dbReference type="Rhea" id="RHEA:38175"/>
        <dbReference type="ChEBI" id="CHEBI:17336"/>
        <dbReference type="ChEBI" id="CHEBI:17616"/>
        <dbReference type="ChEBI" id="CHEBI:57287"/>
        <dbReference type="ChEBI" id="CHEBI:57379"/>
    </reaction>
    <physiologicalReaction direction="left-to-right" evidence="7">
        <dbReference type="Rhea" id="RHEA:38176"/>
    </physiologicalReaction>
</comment>
<comment type="catalytic activity">
    <reaction evidence="5">
        <text>2-(9Z-octadecenoyl)-glycerol + hexadecanoyl-CoA = 1-hexadecanoyl-2-(9Z-octadecenoyl)-sn-glycerol + CoA</text>
        <dbReference type="Rhea" id="RHEA:38071"/>
        <dbReference type="ChEBI" id="CHEBI:57287"/>
        <dbReference type="ChEBI" id="CHEBI:57379"/>
        <dbReference type="ChEBI" id="CHEBI:73990"/>
        <dbReference type="ChEBI" id="CHEBI:75466"/>
    </reaction>
    <physiologicalReaction direction="left-to-right" evidence="5">
        <dbReference type="Rhea" id="RHEA:38072"/>
    </physiologicalReaction>
</comment>
<dbReference type="EC" id="2.3.1.20" evidence="12"/>
<accession>A0AAV5SHC3</accession>
<feature type="region of interest" description="Disordered" evidence="35">
    <location>
        <begin position="1"/>
        <end position="64"/>
    </location>
</feature>
<comment type="catalytic activity">
    <reaction evidence="23">
        <text>1,2-di-(9Z-octadecenoyl)-sn-glycerol + (9Z)-octadecenoyl-CoA = 1,2,3-tri-(9Z-octadecenoyl)-glycerol + CoA</text>
        <dbReference type="Rhea" id="RHEA:38219"/>
        <dbReference type="ChEBI" id="CHEBI:52333"/>
        <dbReference type="ChEBI" id="CHEBI:53753"/>
        <dbReference type="ChEBI" id="CHEBI:57287"/>
        <dbReference type="ChEBI" id="CHEBI:57387"/>
    </reaction>
    <physiologicalReaction direction="left-to-right" evidence="23">
        <dbReference type="Rhea" id="RHEA:38220"/>
    </physiologicalReaction>
</comment>
<evidence type="ECO:0000256" key="17">
    <source>
        <dbReference type="ARBA" id="ARBA00022989"/>
    </source>
</evidence>
<dbReference type="InterPro" id="IPR014371">
    <property type="entry name" value="Oat_ACAT_DAG_ARE"/>
</dbReference>
<evidence type="ECO:0000256" key="31">
    <source>
        <dbReference type="ARBA" id="ARBA00048907"/>
    </source>
</evidence>
<comment type="catalytic activity">
    <reaction evidence="1">
        <text>hexadecane-1,2-diol + hexadecanoyl-CoA = 2-hydroxyhexadecyl hexadecanoate + CoA</text>
        <dbReference type="Rhea" id="RHEA:38171"/>
        <dbReference type="ChEBI" id="CHEBI:57287"/>
        <dbReference type="ChEBI" id="CHEBI:57379"/>
        <dbReference type="ChEBI" id="CHEBI:75586"/>
        <dbReference type="ChEBI" id="CHEBI:75587"/>
    </reaction>
    <physiologicalReaction direction="left-to-right" evidence="1">
        <dbReference type="Rhea" id="RHEA:38172"/>
    </physiologicalReaction>
</comment>
<evidence type="ECO:0000256" key="19">
    <source>
        <dbReference type="ARBA" id="ARBA00023315"/>
    </source>
</evidence>
<dbReference type="InterPro" id="IPR004299">
    <property type="entry name" value="MBOAT_fam"/>
</dbReference>
<comment type="catalytic activity">
    <reaction evidence="2">
        <text>all-trans-retinol + an acyl-CoA = an all-trans-retinyl ester + CoA</text>
        <dbReference type="Rhea" id="RHEA:11488"/>
        <dbReference type="ChEBI" id="CHEBI:17336"/>
        <dbReference type="ChEBI" id="CHEBI:57287"/>
        <dbReference type="ChEBI" id="CHEBI:58342"/>
        <dbReference type="ChEBI" id="CHEBI:63410"/>
        <dbReference type="EC" id="2.3.1.76"/>
    </reaction>
    <physiologicalReaction direction="left-to-right" evidence="2">
        <dbReference type="Rhea" id="RHEA:11489"/>
    </physiologicalReaction>
</comment>
<comment type="pathway">
    <text evidence="9">Lipid metabolism; glycerolipid metabolism.</text>
</comment>
<dbReference type="AlphaFoldDB" id="A0AAV5SHC3"/>
<comment type="catalytic activity">
    <reaction evidence="25">
        <text>1-O-(9Z-octadecenyl)-glycerol + (9Z)-octadecenoyl-CoA = 1-O-(9Z-octadecyl)-3-(9Z-octadecenoyl)-glycerol + CoA</text>
        <dbReference type="Rhea" id="RHEA:55340"/>
        <dbReference type="ChEBI" id="CHEBI:34116"/>
        <dbReference type="ChEBI" id="CHEBI:57287"/>
        <dbReference type="ChEBI" id="CHEBI:57387"/>
        <dbReference type="ChEBI" id="CHEBI:197429"/>
    </reaction>
    <physiologicalReaction direction="left-to-right" evidence="25">
        <dbReference type="Rhea" id="RHEA:55341"/>
    </physiologicalReaction>
</comment>
<evidence type="ECO:0000256" key="21">
    <source>
        <dbReference type="ARBA" id="ARBA00030205"/>
    </source>
</evidence>
<feature type="non-terminal residue" evidence="37">
    <location>
        <position position="1"/>
    </location>
</feature>
<evidence type="ECO:0000256" key="9">
    <source>
        <dbReference type="ARBA" id="ARBA00005175"/>
    </source>
</evidence>
<comment type="catalytic activity">
    <reaction evidence="30">
        <text>1,2-di-(9Z-octadecenoyl)-glycerol + (9Z)-octadecenoate + H(+) = 1,2,3-tri-(9Z-octadecenoyl)-glycerol + H2O</text>
        <dbReference type="Rhea" id="RHEA:38379"/>
        <dbReference type="ChEBI" id="CHEBI:15377"/>
        <dbReference type="ChEBI" id="CHEBI:15378"/>
        <dbReference type="ChEBI" id="CHEBI:30823"/>
        <dbReference type="ChEBI" id="CHEBI:52323"/>
        <dbReference type="ChEBI" id="CHEBI:53753"/>
    </reaction>
    <physiologicalReaction direction="left-to-right" evidence="30">
        <dbReference type="Rhea" id="RHEA:38380"/>
    </physiologicalReaction>
</comment>
<reference evidence="37" key="1">
    <citation type="submission" date="2023-10" db="EMBL/GenBank/DDBJ databases">
        <title>Genome assembly of Pristionchus species.</title>
        <authorList>
            <person name="Yoshida K."/>
            <person name="Sommer R.J."/>
        </authorList>
    </citation>
    <scope>NUCLEOTIDE SEQUENCE</scope>
    <source>
        <strain evidence="37">RS0144</strain>
    </source>
</reference>
<proteinExistence type="inferred from homology"/>
<dbReference type="PIRSF" id="PIRSF000439">
    <property type="entry name" value="Oat_ACAT_DAG_ARE"/>
    <property type="match status" value="1"/>
</dbReference>
<feature type="transmembrane region" description="Helical" evidence="36">
    <location>
        <begin position="282"/>
        <end position="301"/>
    </location>
</feature>
<evidence type="ECO:0000256" key="34">
    <source>
        <dbReference type="PIRSR" id="PIRSR000439-1"/>
    </source>
</evidence>
<evidence type="ECO:0000256" key="18">
    <source>
        <dbReference type="ARBA" id="ARBA00023136"/>
    </source>
</evidence>
<evidence type="ECO:0000256" key="23">
    <source>
        <dbReference type="ARBA" id="ARBA00047367"/>
    </source>
</evidence>
<evidence type="ECO:0000256" key="26">
    <source>
        <dbReference type="ARBA" id="ARBA00048096"/>
    </source>
</evidence>
<comment type="subcellular location">
    <subcellularLocation>
        <location evidence="8">Endoplasmic reticulum membrane</location>
        <topology evidence="8">Multi-pass membrane protein</topology>
    </subcellularLocation>
</comment>
<evidence type="ECO:0000313" key="37">
    <source>
        <dbReference type="EMBL" id="GMS79575.1"/>
    </source>
</evidence>
<protein>
    <recommendedName>
        <fullName evidence="13">Diacylglycerol O-acyltransferase 1</fullName>
        <ecNumber evidence="12">2.3.1.20</ecNumber>
        <ecNumber evidence="11">2.3.1.76</ecNumber>
    </recommendedName>
    <alternativeName>
        <fullName evidence="22">Acyl-CoA retinol O-fatty-acyltransferase</fullName>
    </alternativeName>
    <alternativeName>
        <fullName evidence="21">Diglyceride acyltransferase</fullName>
    </alternativeName>
</protein>
<evidence type="ECO:0000256" key="4">
    <source>
        <dbReference type="ARBA" id="ARBA00001118"/>
    </source>
</evidence>
<comment type="catalytic activity">
    <reaction evidence="31">
        <text>hexadecan-1-ol + hexadecanoyl-CoA = hexadecyl hexadecanoate + CoA</text>
        <dbReference type="Rhea" id="RHEA:38167"/>
        <dbReference type="ChEBI" id="CHEBI:16125"/>
        <dbReference type="ChEBI" id="CHEBI:57287"/>
        <dbReference type="ChEBI" id="CHEBI:57379"/>
        <dbReference type="ChEBI" id="CHEBI:75584"/>
    </reaction>
    <physiologicalReaction direction="left-to-right" evidence="31">
        <dbReference type="Rhea" id="RHEA:38168"/>
    </physiologicalReaction>
</comment>
<comment type="catalytic activity">
    <reaction evidence="32">
        <text>1-(9Z-octadecenoyl)-glycerol + (9Z)-octadecenoyl-CoA = 1,2-di-(9Z-octadecenoyl)-glycerol + CoA</text>
        <dbReference type="Rhea" id="RHEA:37915"/>
        <dbReference type="ChEBI" id="CHEBI:52323"/>
        <dbReference type="ChEBI" id="CHEBI:57287"/>
        <dbReference type="ChEBI" id="CHEBI:57387"/>
        <dbReference type="ChEBI" id="CHEBI:75342"/>
    </reaction>
    <physiologicalReaction direction="left-to-right" evidence="32">
        <dbReference type="Rhea" id="RHEA:37916"/>
    </physiologicalReaction>
</comment>
<evidence type="ECO:0000256" key="2">
    <source>
        <dbReference type="ARBA" id="ARBA00000633"/>
    </source>
</evidence>
<gene>
    <name evidence="37" type="ORF">PENTCL1PPCAC_1750</name>
</gene>
<dbReference type="EMBL" id="BTSX01000001">
    <property type="protein sequence ID" value="GMS79575.1"/>
    <property type="molecule type" value="Genomic_DNA"/>
</dbReference>
<evidence type="ECO:0000256" key="12">
    <source>
        <dbReference type="ARBA" id="ARBA00013244"/>
    </source>
</evidence>
<evidence type="ECO:0000256" key="15">
    <source>
        <dbReference type="ARBA" id="ARBA00022692"/>
    </source>
</evidence>
<dbReference type="InterPro" id="IPR027251">
    <property type="entry name" value="Diacylglycerol_acylTrfase1"/>
</dbReference>
<comment type="catalytic activity">
    <reaction evidence="4">
        <text>hexadecane-1,2-diol + 2 hexadecanoyl-CoA = 1,2-O,O-dihexadecanoyl-1,2-hexadecanediol + 2 CoA</text>
        <dbReference type="Rhea" id="RHEA:38211"/>
        <dbReference type="ChEBI" id="CHEBI:57287"/>
        <dbReference type="ChEBI" id="CHEBI:57379"/>
        <dbReference type="ChEBI" id="CHEBI:75586"/>
        <dbReference type="ChEBI" id="CHEBI:75608"/>
    </reaction>
    <physiologicalReaction direction="left-to-right" evidence="4">
        <dbReference type="Rhea" id="RHEA:38212"/>
    </physiologicalReaction>
</comment>
<dbReference type="Proteomes" id="UP001432027">
    <property type="component" value="Unassembled WGS sequence"/>
</dbReference>
<comment type="catalytic activity">
    <reaction evidence="28">
        <text>1-octadecanoyl-2-(5Z,8Z,11Z,14Z-eicosatetraenoyl)-sn-glycerol + (9Z)-octadecenoyl-CoA = 1-octadecanoyl-2-(5Z,8Z,11Z,14Z)-eicosatetraenoyl-3-(9Z)-octadecenoyl-sn-glycerol + CoA</text>
        <dbReference type="Rhea" id="RHEA:38307"/>
        <dbReference type="ChEBI" id="CHEBI:57287"/>
        <dbReference type="ChEBI" id="CHEBI:57387"/>
        <dbReference type="ChEBI" id="CHEBI:75728"/>
        <dbReference type="ChEBI" id="CHEBI:75729"/>
    </reaction>
    <physiologicalReaction direction="left-to-right" evidence="28">
        <dbReference type="Rhea" id="RHEA:38308"/>
    </physiologicalReaction>
</comment>
<dbReference type="PIRSF" id="PIRSF500231">
    <property type="entry name" value="Oat_dag"/>
    <property type="match status" value="1"/>
</dbReference>
<comment type="catalytic activity">
    <reaction evidence="27">
        <text>2-(9Z-octadecenoyl)-glycerol + (9Z)-octadecenoyl-CoA = 1,2-di-(9Z-octadecenoyl)-sn-glycerol + CoA</text>
        <dbReference type="Rhea" id="RHEA:37911"/>
        <dbReference type="ChEBI" id="CHEBI:52333"/>
        <dbReference type="ChEBI" id="CHEBI:57287"/>
        <dbReference type="ChEBI" id="CHEBI:57387"/>
        <dbReference type="ChEBI" id="CHEBI:73990"/>
    </reaction>
    <physiologicalReaction direction="left-to-right" evidence="27">
        <dbReference type="Rhea" id="RHEA:37912"/>
    </physiologicalReaction>
</comment>
<evidence type="ECO:0000313" key="38">
    <source>
        <dbReference type="Proteomes" id="UP001432027"/>
    </source>
</evidence>
<comment type="similarity">
    <text evidence="10">Belongs to the membrane-bound acyltransferase family. Sterol o-acyltransferase subfamily.</text>
</comment>
<evidence type="ECO:0000256" key="20">
    <source>
        <dbReference type="ARBA" id="ARBA00023610"/>
    </source>
</evidence>
<evidence type="ECO:0000256" key="33">
    <source>
        <dbReference type="ARBA" id="ARBA00049549"/>
    </source>
</evidence>
<comment type="catalytic activity">
    <reaction evidence="29">
        <text>an acyl-CoA + a 1,2-diacyl-sn-glycerol = a triacyl-sn-glycerol + CoA</text>
        <dbReference type="Rhea" id="RHEA:10868"/>
        <dbReference type="ChEBI" id="CHEBI:17815"/>
        <dbReference type="ChEBI" id="CHEBI:57287"/>
        <dbReference type="ChEBI" id="CHEBI:58342"/>
        <dbReference type="ChEBI" id="CHEBI:64615"/>
        <dbReference type="EC" id="2.3.1.20"/>
    </reaction>
    <physiologicalReaction direction="left-to-right" evidence="29">
        <dbReference type="Rhea" id="RHEA:10869"/>
    </physiologicalReaction>
</comment>
<evidence type="ECO:0000256" key="14">
    <source>
        <dbReference type="ARBA" id="ARBA00022679"/>
    </source>
</evidence>
<dbReference type="GO" id="GO:0004144">
    <property type="term" value="F:diacylglycerol O-acyltransferase activity"/>
    <property type="evidence" value="ECO:0007669"/>
    <property type="project" value="UniProtKB-EC"/>
</dbReference>
<organism evidence="37 38">
    <name type="scientific">Pristionchus entomophagus</name>
    <dbReference type="NCBI Taxonomy" id="358040"/>
    <lineage>
        <taxon>Eukaryota</taxon>
        <taxon>Metazoa</taxon>
        <taxon>Ecdysozoa</taxon>
        <taxon>Nematoda</taxon>
        <taxon>Chromadorea</taxon>
        <taxon>Rhabditida</taxon>
        <taxon>Rhabditina</taxon>
        <taxon>Diplogasteromorpha</taxon>
        <taxon>Diplogasteroidea</taxon>
        <taxon>Neodiplogasteridae</taxon>
        <taxon>Pristionchus</taxon>
    </lineage>
</organism>
<evidence type="ECO:0000256" key="30">
    <source>
        <dbReference type="ARBA" id="ARBA00048728"/>
    </source>
</evidence>
<comment type="subunit">
    <text evidence="20">Homodimer or homotetramer; both forms have similar enzymatic activities.</text>
</comment>
<dbReference type="EC" id="2.3.1.76" evidence="11"/>
<evidence type="ECO:0000256" key="35">
    <source>
        <dbReference type="SAM" id="MobiDB-lite"/>
    </source>
</evidence>
<feature type="transmembrane region" description="Helical" evidence="36">
    <location>
        <begin position="331"/>
        <end position="356"/>
    </location>
</feature>
<evidence type="ECO:0000256" key="8">
    <source>
        <dbReference type="ARBA" id="ARBA00004477"/>
    </source>
</evidence>
<dbReference type="Pfam" id="PF03062">
    <property type="entry name" value="MBOAT"/>
    <property type="match status" value="1"/>
</dbReference>
<keyword evidence="15 36" id="KW-0812">Transmembrane</keyword>
<evidence type="ECO:0000256" key="16">
    <source>
        <dbReference type="ARBA" id="ARBA00022824"/>
    </source>
</evidence>
<evidence type="ECO:0000256" key="13">
    <source>
        <dbReference type="ARBA" id="ARBA00022158"/>
    </source>
</evidence>
<comment type="caution">
    <text evidence="37">The sequence shown here is derived from an EMBL/GenBank/DDBJ whole genome shotgun (WGS) entry which is preliminary data.</text>
</comment>
<evidence type="ECO:0000256" key="3">
    <source>
        <dbReference type="ARBA" id="ARBA00000895"/>
    </source>
</evidence>
<feature type="transmembrane region" description="Helical" evidence="36">
    <location>
        <begin position="403"/>
        <end position="420"/>
    </location>
</feature>
<feature type="transmembrane region" description="Helical" evidence="36">
    <location>
        <begin position="456"/>
        <end position="474"/>
    </location>
</feature>
<evidence type="ECO:0000256" key="24">
    <source>
        <dbReference type="ARBA" id="ARBA00047609"/>
    </source>
</evidence>
<dbReference type="PANTHER" id="PTHR10408:SF7">
    <property type="entry name" value="DIACYLGLYCEROL O-ACYLTRANSFERASE 1"/>
    <property type="match status" value="1"/>
</dbReference>
<evidence type="ECO:0000256" key="25">
    <source>
        <dbReference type="ARBA" id="ARBA00047807"/>
    </source>
</evidence>
<evidence type="ECO:0000256" key="6">
    <source>
        <dbReference type="ARBA" id="ARBA00001349"/>
    </source>
</evidence>
<evidence type="ECO:0000256" key="22">
    <source>
        <dbReference type="ARBA" id="ARBA00033044"/>
    </source>
</evidence>
<evidence type="ECO:0000256" key="7">
    <source>
        <dbReference type="ARBA" id="ARBA00001764"/>
    </source>
</evidence>
<dbReference type="GO" id="GO:0019432">
    <property type="term" value="P:triglyceride biosynthetic process"/>
    <property type="evidence" value="ECO:0007669"/>
    <property type="project" value="InterPro"/>
</dbReference>
<comment type="catalytic activity">
    <reaction evidence="24">
        <text>1-O-(9Z-octadecyl)-3-(9Z-octadecenoyl)-glycerol + (9Z)-octadecenoyl-CoA = 1-O-(9Z-octadecenyl)-2,3-di-(9Z-octadecenoyl)glycerol + CoA</text>
        <dbReference type="Rhea" id="RHEA:55344"/>
        <dbReference type="ChEBI" id="CHEBI:57287"/>
        <dbReference type="ChEBI" id="CHEBI:57387"/>
        <dbReference type="ChEBI" id="CHEBI:138735"/>
        <dbReference type="ChEBI" id="CHEBI:197429"/>
    </reaction>
    <physiologicalReaction direction="left-to-right" evidence="24">
        <dbReference type="Rhea" id="RHEA:55345"/>
    </physiologicalReaction>
</comment>
<evidence type="ECO:0000256" key="29">
    <source>
        <dbReference type="ARBA" id="ARBA00048634"/>
    </source>
</evidence>
<sequence>YHYLSGSMATETVQRRRPQQQSQVAAPGDGGSMSNGSSREAEKRISQKNDPLSRPVHRPQDSLFSSSSGWTNYRGFFNLSMLLLVVSNGRVALENLIKYGVLVSPLEWVRVAVADFSFTNCPNVALVLASNLVILTVFVTERLLERGLLPELFAAIFYPLLICFHLIVPVGVTLVLQGNPLYSSGALMIFVIESLKIVSYVHVNYWCRCAVRAAKNAAAGGKKGEEKIVDGEQLTSSDALQLYPSTLTLSNLYYFLFAPTLCYELVFPRSPRRRKSFLIKRTAELIFLMFLMLALIQQWVVPLVKNSMAPFSDMNISRMVERVLKLAVPNLLIWLIFFYTLFHSALNLVAEILCFADREFYRDFWNAESIQYFWKTWNIPVHRWALRHIFMPMMRNGYSKKSAIVVVFFVSAFFHEYLISAPLHMFRLWAYYGMMAQIPLSFVTDHVVKGGRAGNIVVWLSLILGQPMSILMYVHDWYLIHYA</sequence>
<keyword evidence="18 36" id="KW-0472">Membrane</keyword>
<feature type="transmembrane region" description="Helical" evidence="36">
    <location>
        <begin position="156"/>
        <end position="176"/>
    </location>
</feature>
<evidence type="ECO:0000256" key="10">
    <source>
        <dbReference type="ARBA" id="ARBA00009010"/>
    </source>
</evidence>
<feature type="active site" evidence="34">
    <location>
        <position position="415"/>
    </location>
</feature>
<evidence type="ECO:0000256" key="32">
    <source>
        <dbReference type="ARBA" id="ARBA00049168"/>
    </source>
</evidence>
<evidence type="ECO:0000256" key="27">
    <source>
        <dbReference type="ARBA" id="ARBA00048135"/>
    </source>
</evidence>
<dbReference type="PANTHER" id="PTHR10408">
    <property type="entry name" value="STEROL O-ACYLTRANSFERASE"/>
    <property type="match status" value="1"/>
</dbReference>
<comment type="catalytic activity">
    <reaction evidence="33">
        <text>1,3-di-(9Z-octadecenoyl)-glycerol + (9Z)-octadecenoyl-CoA = 1,2,3-tri-(9Z-octadecenoyl)-glycerol + CoA</text>
        <dbReference type="Rhea" id="RHEA:38435"/>
        <dbReference type="ChEBI" id="CHEBI:53753"/>
        <dbReference type="ChEBI" id="CHEBI:57287"/>
        <dbReference type="ChEBI" id="CHEBI:57387"/>
        <dbReference type="ChEBI" id="CHEBI:75735"/>
    </reaction>
    <physiologicalReaction direction="left-to-right" evidence="33">
        <dbReference type="Rhea" id="RHEA:38436"/>
    </physiologicalReaction>
</comment>
<keyword evidence="38" id="KW-1185">Reference proteome</keyword>
<keyword evidence="17 36" id="KW-1133">Transmembrane helix</keyword>